<keyword evidence="5 12" id="KW-0378">Hydrolase</keyword>
<evidence type="ECO:0000256" key="8">
    <source>
        <dbReference type="ARBA" id="ARBA00022840"/>
    </source>
</evidence>
<dbReference type="Pfam" id="PF00271">
    <property type="entry name" value="Helicase_C"/>
    <property type="match status" value="1"/>
</dbReference>
<evidence type="ECO:0000256" key="7">
    <source>
        <dbReference type="ARBA" id="ARBA00022833"/>
    </source>
</evidence>
<dbReference type="GO" id="GO:0008270">
    <property type="term" value="F:zinc ion binding"/>
    <property type="evidence" value="ECO:0007669"/>
    <property type="project" value="UniProtKB-UniRule"/>
</dbReference>
<keyword evidence="8 12" id="KW-0067">ATP-binding</keyword>
<feature type="binding site" evidence="12">
    <location>
        <position position="358"/>
    </location>
    <ligand>
        <name>Zn(2+)</name>
        <dbReference type="ChEBI" id="CHEBI:29105"/>
        <label>1</label>
    </ligand>
</feature>
<comment type="catalytic activity">
    <reaction evidence="11 12">
        <text>ATP + H2O = ADP + phosphate + H(+)</text>
        <dbReference type="Rhea" id="RHEA:13065"/>
        <dbReference type="ChEBI" id="CHEBI:15377"/>
        <dbReference type="ChEBI" id="CHEBI:15378"/>
        <dbReference type="ChEBI" id="CHEBI:30616"/>
        <dbReference type="ChEBI" id="CHEBI:43474"/>
        <dbReference type="ChEBI" id="CHEBI:456216"/>
        <dbReference type="EC" id="5.6.2.4"/>
    </reaction>
</comment>
<dbReference type="PROSITE" id="PS51192">
    <property type="entry name" value="HELICASE_ATP_BIND_1"/>
    <property type="match status" value="1"/>
</dbReference>
<reference evidence="14 15" key="1">
    <citation type="submission" date="2018-06" db="EMBL/GenBank/DDBJ databases">
        <authorList>
            <consortium name="Pathogen Informatics"/>
            <person name="Doyle S."/>
        </authorList>
    </citation>
    <scope>NUCLEOTIDE SEQUENCE [LARGE SCALE GENOMIC DNA]</scope>
    <source>
        <strain evidence="14 15">NCTC12221</strain>
    </source>
</reference>
<dbReference type="GO" id="GO:0006270">
    <property type="term" value="P:DNA replication initiation"/>
    <property type="evidence" value="ECO:0007669"/>
    <property type="project" value="TreeGrafter"/>
</dbReference>
<keyword evidence="2 12" id="KW-0235">DNA replication</keyword>
<accession>A0A377JN60</accession>
<feature type="binding site" evidence="12">
    <location>
        <position position="355"/>
    </location>
    <ligand>
        <name>Zn(2+)</name>
        <dbReference type="ChEBI" id="CHEBI:29105"/>
        <label>1</label>
    </ligand>
</feature>
<sequence>MYYYLIAPLGLKSPILTYGSETQCVKDELCSINVRNKEYLGIVLESTPAPTFECKILEKTHLRFLPHQKMLAEFIMQYYCVSLSLSYSLFTPFDESLCVTKDKGNEDSKVDIVPQVKLNLAQNDALHFLQTHTNPLLFGDTGSGKTEIYIHLIAQTLNENKNALFLMPEIALTPQIESRLKAVFGDMVGIWHSKITKAQKKKFLDKLHNGDIRVIAGARSAFFLPIRNLGLVIVDEEHDDAYKSQSAPHYNTRDLALYLGKQSEMKVVLGSATPSVSSYFYATKQKSLYRLKGQYFGSKKHIKILTSNQNTESTNGEESALLPLEMIEKIRQKLEKKEQAIVFLPTRAHYKMLVCQTCGSGVECAFCSVNMSLHLDKNALMCHYCHWSKAIPRACPQCGSENLSSFRIGTAQVANFLQRVFADSKIALFDRDNITTHKRLKDTLKAFNAGEIDILVGTQMLSKGHDYHNVNLAVVLGIDYVLKSADYRCNERALSLLYQIAGRAGRKYDGEVWIESANGAFLERFLGDYEDFLHFELSSRPKIYPPFMRLATLTFMDRSEKKALENLAKVRSLLQEYPLGQVEIVGDCKALLERLYDKYRFVLLVRSASTRELLGLLHYVRLQTENLCEIEIDPLNII</sequence>
<keyword evidence="10 12" id="KW-0413">Isomerase</keyword>
<dbReference type="Pfam" id="PF18074">
    <property type="entry name" value="PriA_C"/>
    <property type="match status" value="1"/>
</dbReference>
<evidence type="ECO:0000256" key="6">
    <source>
        <dbReference type="ARBA" id="ARBA00022806"/>
    </source>
</evidence>
<dbReference type="AlphaFoldDB" id="A0A377JN60"/>
<dbReference type="GO" id="GO:1990077">
    <property type="term" value="C:primosome complex"/>
    <property type="evidence" value="ECO:0007669"/>
    <property type="project" value="UniProtKB-UniRule"/>
</dbReference>
<feature type="binding site" evidence="12">
    <location>
        <position position="395"/>
    </location>
    <ligand>
        <name>Zn(2+)</name>
        <dbReference type="ChEBI" id="CHEBI:29105"/>
        <label>1</label>
    </ligand>
</feature>
<dbReference type="GO" id="GO:0003677">
    <property type="term" value="F:DNA binding"/>
    <property type="evidence" value="ECO:0007669"/>
    <property type="project" value="UniProtKB-UniRule"/>
</dbReference>
<evidence type="ECO:0000256" key="3">
    <source>
        <dbReference type="ARBA" id="ARBA00022723"/>
    </source>
</evidence>
<dbReference type="Gene3D" id="3.40.50.300">
    <property type="entry name" value="P-loop containing nucleotide triphosphate hydrolases"/>
    <property type="match status" value="2"/>
</dbReference>
<comment type="cofactor">
    <cofactor evidence="12">
        <name>Zn(2+)</name>
        <dbReference type="ChEBI" id="CHEBI:29105"/>
    </cofactor>
    <text evidence="12">Binds 2 zinc ions per subunit.</text>
</comment>
<proteinExistence type="inferred from homology"/>
<feature type="binding site" evidence="12">
    <location>
        <position position="382"/>
    </location>
    <ligand>
        <name>Zn(2+)</name>
        <dbReference type="ChEBI" id="CHEBI:29105"/>
        <label>2</label>
    </ligand>
</feature>
<keyword evidence="1 12" id="KW-0639">Primosome</keyword>
<name>A0A377JN60_9HELI</name>
<dbReference type="PANTHER" id="PTHR30580:SF0">
    <property type="entry name" value="PRIMOSOMAL PROTEIN N"/>
    <property type="match status" value="1"/>
</dbReference>
<dbReference type="InterPro" id="IPR011545">
    <property type="entry name" value="DEAD/DEAH_box_helicase_dom"/>
</dbReference>
<comment type="subunit">
    <text evidence="12">Component of the replication restart primosome.</text>
</comment>
<dbReference type="GO" id="GO:0005524">
    <property type="term" value="F:ATP binding"/>
    <property type="evidence" value="ECO:0007669"/>
    <property type="project" value="UniProtKB-UniRule"/>
</dbReference>
<dbReference type="GO" id="GO:0006302">
    <property type="term" value="P:double-strand break repair"/>
    <property type="evidence" value="ECO:0007669"/>
    <property type="project" value="InterPro"/>
</dbReference>
<dbReference type="NCBIfam" id="NF004069">
    <property type="entry name" value="PRK05580.2-1"/>
    <property type="match status" value="1"/>
</dbReference>
<evidence type="ECO:0000256" key="1">
    <source>
        <dbReference type="ARBA" id="ARBA00022515"/>
    </source>
</evidence>
<dbReference type="InterPro" id="IPR014001">
    <property type="entry name" value="Helicase_ATP-bd"/>
</dbReference>
<dbReference type="EMBL" id="UGHZ01000001">
    <property type="protein sequence ID" value="STP09117.1"/>
    <property type="molecule type" value="Genomic_DNA"/>
</dbReference>
<keyword evidence="3 12" id="KW-0479">Metal-binding</keyword>
<feature type="binding site" evidence="12">
    <location>
        <position position="398"/>
    </location>
    <ligand>
        <name>Zn(2+)</name>
        <dbReference type="ChEBI" id="CHEBI:29105"/>
        <label>1</label>
    </ligand>
</feature>
<dbReference type="FunFam" id="3.40.50.300:FF:000489">
    <property type="entry name" value="Primosome assembly protein PriA"/>
    <property type="match status" value="1"/>
</dbReference>
<dbReference type="InterPro" id="IPR027417">
    <property type="entry name" value="P-loop_NTPase"/>
</dbReference>
<dbReference type="InterPro" id="IPR041236">
    <property type="entry name" value="PriA_C"/>
</dbReference>
<dbReference type="Proteomes" id="UP000255335">
    <property type="component" value="Unassembled WGS sequence"/>
</dbReference>
<gene>
    <name evidence="12 14" type="primary">priA</name>
    <name evidence="14" type="ORF">NCTC12221_00547</name>
</gene>
<dbReference type="PANTHER" id="PTHR30580">
    <property type="entry name" value="PRIMOSOMAL PROTEIN N"/>
    <property type="match status" value="1"/>
</dbReference>
<comment type="function">
    <text evidence="12">Initiates the restart of stalled replication forks, which reloads the replicative helicase on sites other than the origin of replication. Recognizes and binds to abandoned replication forks and remodels them to uncover a helicase loading site. Promotes assembly of the primosome at these replication forks.</text>
</comment>
<dbReference type="NCBIfam" id="TIGR00595">
    <property type="entry name" value="priA"/>
    <property type="match status" value="1"/>
</dbReference>
<evidence type="ECO:0000313" key="14">
    <source>
        <dbReference type="EMBL" id="STP09117.1"/>
    </source>
</evidence>
<evidence type="ECO:0000256" key="12">
    <source>
        <dbReference type="HAMAP-Rule" id="MF_00983"/>
    </source>
</evidence>
<dbReference type="InterPro" id="IPR040498">
    <property type="entry name" value="PriA_CRR"/>
</dbReference>
<dbReference type="GO" id="GO:0043138">
    <property type="term" value="F:3'-5' DNA helicase activity"/>
    <property type="evidence" value="ECO:0007669"/>
    <property type="project" value="UniProtKB-EC"/>
</dbReference>
<evidence type="ECO:0000256" key="5">
    <source>
        <dbReference type="ARBA" id="ARBA00022801"/>
    </source>
</evidence>
<evidence type="ECO:0000259" key="13">
    <source>
        <dbReference type="PROSITE" id="PS51192"/>
    </source>
</evidence>
<keyword evidence="7 12" id="KW-0862">Zinc</keyword>
<dbReference type="InterPro" id="IPR005259">
    <property type="entry name" value="PriA"/>
</dbReference>
<evidence type="ECO:0000256" key="2">
    <source>
        <dbReference type="ARBA" id="ARBA00022705"/>
    </source>
</evidence>
<dbReference type="RefSeq" id="WP_115025878.1">
    <property type="nucleotide sequence ID" value="NZ_UGHZ01000001.1"/>
</dbReference>
<dbReference type="SUPFAM" id="SSF52540">
    <property type="entry name" value="P-loop containing nucleoside triphosphate hydrolases"/>
    <property type="match status" value="1"/>
</dbReference>
<protein>
    <recommendedName>
        <fullName evidence="12">Replication restart protein PriA</fullName>
    </recommendedName>
    <alternativeName>
        <fullName evidence="12">ATP-dependent DNA helicase PriA</fullName>
        <ecNumber evidence="12">5.6.2.4</ecNumber>
    </alternativeName>
    <alternativeName>
        <fullName evidence="12">DNA 3'-5' helicase PriA</fullName>
    </alternativeName>
</protein>
<feature type="domain" description="Helicase ATP-binding" evidence="13">
    <location>
        <begin position="126"/>
        <end position="292"/>
    </location>
</feature>
<dbReference type="Pfam" id="PF18319">
    <property type="entry name" value="Zn_ribbon_PriA"/>
    <property type="match status" value="1"/>
</dbReference>
<keyword evidence="6 12" id="KW-0347">Helicase</keyword>
<evidence type="ECO:0000256" key="11">
    <source>
        <dbReference type="ARBA" id="ARBA00048988"/>
    </source>
</evidence>
<evidence type="ECO:0000256" key="4">
    <source>
        <dbReference type="ARBA" id="ARBA00022741"/>
    </source>
</evidence>
<dbReference type="GO" id="GO:0016887">
    <property type="term" value="F:ATP hydrolysis activity"/>
    <property type="evidence" value="ECO:0007669"/>
    <property type="project" value="RHEA"/>
</dbReference>
<dbReference type="InterPro" id="IPR001650">
    <property type="entry name" value="Helicase_C-like"/>
</dbReference>
<dbReference type="SMART" id="SM00487">
    <property type="entry name" value="DEXDc"/>
    <property type="match status" value="1"/>
</dbReference>
<dbReference type="HAMAP" id="MF_00983">
    <property type="entry name" value="PriA"/>
    <property type="match status" value="1"/>
</dbReference>
<feature type="binding site" evidence="12">
    <location>
        <position position="367"/>
    </location>
    <ligand>
        <name>Zn(2+)</name>
        <dbReference type="ChEBI" id="CHEBI:29105"/>
        <label>2</label>
    </ligand>
</feature>
<comment type="catalytic activity">
    <reaction evidence="12">
        <text>Couples ATP hydrolysis with the unwinding of duplex DNA by translocating in the 3'-5' direction.</text>
        <dbReference type="EC" id="5.6.2.4"/>
    </reaction>
</comment>
<evidence type="ECO:0000256" key="9">
    <source>
        <dbReference type="ARBA" id="ARBA00023125"/>
    </source>
</evidence>
<keyword evidence="9 12" id="KW-0238">DNA-binding</keyword>
<dbReference type="Pfam" id="PF00270">
    <property type="entry name" value="DEAD"/>
    <property type="match status" value="1"/>
</dbReference>
<comment type="similarity">
    <text evidence="12">Belongs to the helicase family. PriA subfamily.</text>
</comment>
<feature type="binding site" evidence="12">
    <location>
        <position position="364"/>
    </location>
    <ligand>
        <name>Zn(2+)</name>
        <dbReference type="ChEBI" id="CHEBI:29105"/>
        <label>2</label>
    </ligand>
</feature>
<evidence type="ECO:0000313" key="15">
    <source>
        <dbReference type="Proteomes" id="UP000255335"/>
    </source>
</evidence>
<dbReference type="EC" id="5.6.2.4" evidence="12"/>
<dbReference type="GO" id="GO:0006310">
    <property type="term" value="P:DNA recombination"/>
    <property type="evidence" value="ECO:0007669"/>
    <property type="project" value="InterPro"/>
</dbReference>
<dbReference type="GO" id="GO:0006269">
    <property type="term" value="P:DNA replication, synthesis of primer"/>
    <property type="evidence" value="ECO:0007669"/>
    <property type="project" value="UniProtKB-KW"/>
</dbReference>
<keyword evidence="4 12" id="KW-0547">Nucleotide-binding</keyword>
<organism evidence="14 15">
    <name type="scientific">Helicobacter cinaedi</name>
    <dbReference type="NCBI Taxonomy" id="213"/>
    <lineage>
        <taxon>Bacteria</taxon>
        <taxon>Pseudomonadati</taxon>
        <taxon>Campylobacterota</taxon>
        <taxon>Epsilonproteobacteria</taxon>
        <taxon>Campylobacterales</taxon>
        <taxon>Helicobacteraceae</taxon>
        <taxon>Helicobacter</taxon>
    </lineage>
</organism>
<evidence type="ECO:0000256" key="10">
    <source>
        <dbReference type="ARBA" id="ARBA00023235"/>
    </source>
</evidence>
<dbReference type="SMART" id="SM00490">
    <property type="entry name" value="HELICc"/>
    <property type="match status" value="1"/>
</dbReference>
<feature type="binding site" evidence="12">
    <location>
        <position position="385"/>
    </location>
    <ligand>
        <name>Zn(2+)</name>
        <dbReference type="ChEBI" id="CHEBI:29105"/>
        <label>2</label>
    </ligand>
</feature>